<dbReference type="InterPro" id="IPR015915">
    <property type="entry name" value="Kelch-typ_b-propeller"/>
</dbReference>
<keyword evidence="11" id="KW-1185">Reference proteome</keyword>
<feature type="region of interest" description="Disordered" evidence="8">
    <location>
        <begin position="824"/>
        <end position="843"/>
    </location>
</feature>
<evidence type="ECO:0000256" key="8">
    <source>
        <dbReference type="SAM" id="MobiDB-lite"/>
    </source>
</evidence>
<feature type="transmembrane region" description="Helical" evidence="9">
    <location>
        <begin position="46"/>
        <end position="64"/>
    </location>
</feature>
<dbReference type="SUPFAM" id="SSF117281">
    <property type="entry name" value="Kelch motif"/>
    <property type="match status" value="1"/>
</dbReference>
<evidence type="ECO:0000313" key="10">
    <source>
        <dbReference type="EMBL" id="PRW60075.1"/>
    </source>
</evidence>
<dbReference type="InterPro" id="IPR038330">
    <property type="entry name" value="TspO/MBR-related_sf"/>
</dbReference>
<feature type="transmembrane region" description="Helical" evidence="9">
    <location>
        <begin position="130"/>
        <end position="149"/>
    </location>
</feature>
<dbReference type="FunFam" id="1.20.1260.100:FF:000001">
    <property type="entry name" value="translocator protein 2"/>
    <property type="match status" value="1"/>
</dbReference>
<evidence type="ECO:0000313" key="11">
    <source>
        <dbReference type="Proteomes" id="UP000239899"/>
    </source>
</evidence>
<evidence type="ECO:0000256" key="1">
    <source>
        <dbReference type="ARBA" id="ARBA00004141"/>
    </source>
</evidence>
<name>A0A2P6U181_CHLSO</name>
<dbReference type="Pfam" id="PF24681">
    <property type="entry name" value="Kelch_KLHDC2_KLHL20_DRC7"/>
    <property type="match status" value="1"/>
</dbReference>
<evidence type="ECO:0000256" key="3">
    <source>
        <dbReference type="ARBA" id="ARBA00022441"/>
    </source>
</evidence>
<protein>
    <submittedName>
        <fullName evidence="10">Rab9 effector with kelch motifs</fullName>
    </submittedName>
</protein>
<reference evidence="10 11" key="1">
    <citation type="journal article" date="2018" name="Plant J.">
        <title>Genome sequences of Chlorella sorokiniana UTEX 1602 and Micractinium conductrix SAG 241.80: implications to maltose excretion by a green alga.</title>
        <authorList>
            <person name="Arriola M.B."/>
            <person name="Velmurugan N."/>
            <person name="Zhang Y."/>
            <person name="Plunkett M.H."/>
            <person name="Hondzo H."/>
            <person name="Barney B.M."/>
        </authorList>
    </citation>
    <scope>NUCLEOTIDE SEQUENCE [LARGE SCALE GENOMIC DNA]</scope>
    <source>
        <strain evidence="11">UTEX 1602</strain>
    </source>
</reference>
<dbReference type="Proteomes" id="UP000239899">
    <property type="component" value="Unassembled WGS sequence"/>
</dbReference>
<dbReference type="PANTHER" id="PTHR46093:SF18">
    <property type="entry name" value="FIBRONECTIN TYPE-III DOMAIN-CONTAINING PROTEIN"/>
    <property type="match status" value="1"/>
</dbReference>
<dbReference type="CDD" id="cd15904">
    <property type="entry name" value="TSPO_MBR"/>
    <property type="match status" value="1"/>
</dbReference>
<keyword evidence="3" id="KW-0880">Kelch repeat</keyword>
<dbReference type="InterPro" id="IPR004307">
    <property type="entry name" value="TspO_MBR"/>
</dbReference>
<proteinExistence type="inferred from homology"/>
<keyword evidence="4 9" id="KW-0812">Transmembrane</keyword>
<evidence type="ECO:0000256" key="5">
    <source>
        <dbReference type="ARBA" id="ARBA00022737"/>
    </source>
</evidence>
<dbReference type="Gene3D" id="1.20.1260.100">
    <property type="entry name" value="TspO/MBR protein"/>
    <property type="match status" value="1"/>
</dbReference>
<evidence type="ECO:0000256" key="9">
    <source>
        <dbReference type="SAM" id="Phobius"/>
    </source>
</evidence>
<keyword evidence="6 9" id="KW-1133">Transmembrane helix</keyword>
<comment type="caution">
    <text evidence="10">The sequence shown here is derived from an EMBL/GenBank/DDBJ whole genome shotgun (WGS) entry which is preliminary data.</text>
</comment>
<dbReference type="GO" id="GO:0016020">
    <property type="term" value="C:membrane"/>
    <property type="evidence" value="ECO:0007669"/>
    <property type="project" value="UniProtKB-SubCell"/>
</dbReference>
<gene>
    <name evidence="10" type="ORF">C2E21_1892</name>
</gene>
<keyword evidence="7 9" id="KW-0472">Membrane</keyword>
<dbReference type="STRING" id="3076.A0A2P6U181"/>
<feature type="transmembrane region" description="Helical" evidence="9">
    <location>
        <begin position="100"/>
        <end position="118"/>
    </location>
</feature>
<accession>A0A2P6U181</accession>
<evidence type="ECO:0000256" key="2">
    <source>
        <dbReference type="ARBA" id="ARBA00007524"/>
    </source>
</evidence>
<dbReference type="Pfam" id="PF03073">
    <property type="entry name" value="TspO_MBR"/>
    <property type="match status" value="1"/>
</dbReference>
<evidence type="ECO:0000256" key="4">
    <source>
        <dbReference type="ARBA" id="ARBA00022692"/>
    </source>
</evidence>
<dbReference type="Gene3D" id="2.120.10.80">
    <property type="entry name" value="Kelch-type beta propeller"/>
    <property type="match status" value="2"/>
</dbReference>
<evidence type="ECO:0000256" key="7">
    <source>
        <dbReference type="ARBA" id="ARBA00023136"/>
    </source>
</evidence>
<evidence type="ECO:0000256" key="6">
    <source>
        <dbReference type="ARBA" id="ARBA00022989"/>
    </source>
</evidence>
<dbReference type="EMBL" id="LHPG02000003">
    <property type="protein sequence ID" value="PRW60075.1"/>
    <property type="molecule type" value="Genomic_DNA"/>
</dbReference>
<comment type="similarity">
    <text evidence="2">Belongs to the TspO/BZRP family.</text>
</comment>
<feature type="region of interest" description="Disordered" evidence="8">
    <location>
        <begin position="576"/>
        <end position="595"/>
    </location>
</feature>
<sequence>MGNNLSLIASIGVPVGVGSAIGIAIAPEIKGWYRTLKKPSWNPPNWLFGPMWTVLYAAMGYAAHRVWQAGAGPLPLALYGIQLALNFAWSPIFFKLKDLRFASIEITALVGMVVATIWEFSKVDKLAAQLLLPYLGWISFAGALTYNIYLNNPEKPKPASKAPCRAQEGKRVKKAAKEKASAAASALKDAQDAEAAKARQAGEAVHGGASAATATAANVFLAQGGETQGSGVPDEVAEAAAARTAVDSRECWGQEFLVVFGGINAQKEALDDLAVLQCDQEAWFAPDKAAVGPAARAFHAATAIGRKMFMFGGHVYLKAQHKLHQFNDMWCLDTDTWEWSRLSGDSPEQPAPCPRDRASMVAVSPSKLLLVGGADSLNRRLDDCWLFDLEKGAWSEVKVAGAKPRARCCTALFALEQRVLMFGGDTYGVTNELWSLRGLEGEGPAHWTQLQLEGPAPAPRRGHAVAATGPWVVFVGGLTEQRSLMGMKSKSEYLADIAILDRQDRVTWRGVEMASHSPSPREKHTLTALSGGRLLMFGGTDGQTTLGDSWWLDLEHITQQQPDLISLADLADSLSQPLPDTTAAPPLPLPASKQAAAGEGGGVAVEVAAGGSGGGAQQQLAAAGAGGLSPAQLQQAAGAGSALTGGLAYLQQNLPTISSSMTSALTSLRGRLGIPATASAAALAAQQAAASIAEEHDEALLQLGERLLAAAGASGASGSAGLPLDARQLVATARLFFATCSAEQLRLGELPVLMADYRRLARLGWAEVLRVRGPDALADPSLQMPGRYMHLSAEDLRLREVPDVLADYQMLYASHASMAEQAGSGTAAAGGAGSGARPATPAL</sequence>
<feature type="transmembrane region" description="Helical" evidence="9">
    <location>
        <begin position="76"/>
        <end position="94"/>
    </location>
</feature>
<dbReference type="AlphaFoldDB" id="A0A2P6U181"/>
<dbReference type="OrthoDB" id="10251809at2759"/>
<dbReference type="PANTHER" id="PTHR46093">
    <property type="entry name" value="ACYL-COA-BINDING DOMAIN-CONTAINING PROTEIN 5"/>
    <property type="match status" value="1"/>
</dbReference>
<keyword evidence="5" id="KW-0677">Repeat</keyword>
<organism evidence="10 11">
    <name type="scientific">Chlorella sorokiniana</name>
    <name type="common">Freshwater green alga</name>
    <dbReference type="NCBI Taxonomy" id="3076"/>
    <lineage>
        <taxon>Eukaryota</taxon>
        <taxon>Viridiplantae</taxon>
        <taxon>Chlorophyta</taxon>
        <taxon>core chlorophytes</taxon>
        <taxon>Trebouxiophyceae</taxon>
        <taxon>Chlorellales</taxon>
        <taxon>Chlorellaceae</taxon>
        <taxon>Chlorella clade</taxon>
        <taxon>Chlorella</taxon>
    </lineage>
</organism>
<feature type="transmembrane region" description="Helical" evidence="9">
    <location>
        <begin position="7"/>
        <end position="26"/>
    </location>
</feature>
<comment type="subcellular location">
    <subcellularLocation>
        <location evidence="1">Membrane</location>
        <topology evidence="1">Multi-pass membrane protein</topology>
    </subcellularLocation>
</comment>